<evidence type="ECO:0000259" key="1">
    <source>
        <dbReference type="Pfam" id="PF00144"/>
    </source>
</evidence>
<dbReference type="Proteomes" id="UP000806542">
    <property type="component" value="Unassembled WGS sequence"/>
</dbReference>
<dbReference type="AlphaFoldDB" id="A0A9D5M6T8"/>
<accession>A0A9D5M6T8</accession>
<evidence type="ECO:0000313" key="2">
    <source>
        <dbReference type="EMBL" id="MBE5040577.1"/>
    </source>
</evidence>
<dbReference type="Pfam" id="PF00144">
    <property type="entry name" value="Beta-lactamase"/>
    <property type="match status" value="1"/>
</dbReference>
<dbReference type="InterPro" id="IPR012338">
    <property type="entry name" value="Beta-lactam/transpept-like"/>
</dbReference>
<reference evidence="2" key="1">
    <citation type="submission" date="2020-10" db="EMBL/GenBank/DDBJ databases">
        <title>ChiBAC.</title>
        <authorList>
            <person name="Zenner C."/>
            <person name="Hitch T.C.A."/>
            <person name="Clavel T."/>
        </authorList>
    </citation>
    <scope>NUCLEOTIDE SEQUENCE</scope>
    <source>
        <strain evidence="2">DSM 107454</strain>
    </source>
</reference>
<sequence>MWNALTNYLDQFLDLGIPGFDCIVYCRGRETYRHFNGFRDAEHLLPVDGTESYYIYSASKPITCTAALQLYEKGEFRLDDPLYLYLPEFKDMYIKENGVIRKAKKQITIENLFCMTSGLSYNVYSPSLKRARIETNGACPTRETMKYLAEESLEFEPGEKWLYGLSHDVLAAVVEVVSGKRFSTYLAEHIFEPLGMTNTSFSQPRNDKMMLQYDMSSGALLPVDNGILKFKIGSEYESGGAGCVSTVEDYIKFCEALRIDDYMLKRETVELMSRNHLNAQCLSTYNWETIKHYGYGLGVRCPLSDGKRTDFGWGGMAGAFLGIDRKNKFSVFYAQQVANSPVQKVRSNLIDFVSEAIKYID</sequence>
<dbReference type="Gene3D" id="3.40.710.10">
    <property type="entry name" value="DD-peptidase/beta-lactamase superfamily"/>
    <property type="match status" value="1"/>
</dbReference>
<protein>
    <submittedName>
        <fullName evidence="2">Beta-lactamase family protein</fullName>
    </submittedName>
</protein>
<name>A0A9D5M6T8_9FIRM</name>
<proteinExistence type="predicted"/>
<gene>
    <name evidence="2" type="ORF">INF28_08900</name>
</gene>
<dbReference type="PANTHER" id="PTHR43283">
    <property type="entry name" value="BETA-LACTAMASE-RELATED"/>
    <property type="match status" value="1"/>
</dbReference>
<dbReference type="SUPFAM" id="SSF56601">
    <property type="entry name" value="beta-lactamase/transpeptidase-like"/>
    <property type="match status" value="1"/>
</dbReference>
<feature type="domain" description="Beta-lactamase-related" evidence="1">
    <location>
        <begin position="7"/>
        <end position="340"/>
    </location>
</feature>
<dbReference type="InterPro" id="IPR050789">
    <property type="entry name" value="Diverse_Enzym_Activities"/>
</dbReference>
<evidence type="ECO:0000313" key="3">
    <source>
        <dbReference type="Proteomes" id="UP000806542"/>
    </source>
</evidence>
<dbReference type="RefSeq" id="WP_226393131.1">
    <property type="nucleotide sequence ID" value="NZ_JADCKB010000018.1"/>
</dbReference>
<organism evidence="2 3">
    <name type="scientific">Ructibacterium gallinarum</name>
    <dbReference type="NCBI Taxonomy" id="2779355"/>
    <lineage>
        <taxon>Bacteria</taxon>
        <taxon>Bacillati</taxon>
        <taxon>Bacillota</taxon>
        <taxon>Clostridia</taxon>
        <taxon>Eubacteriales</taxon>
        <taxon>Oscillospiraceae</taxon>
        <taxon>Ructibacterium</taxon>
    </lineage>
</organism>
<dbReference type="EMBL" id="JADCKB010000018">
    <property type="protein sequence ID" value="MBE5040577.1"/>
    <property type="molecule type" value="Genomic_DNA"/>
</dbReference>
<comment type="caution">
    <text evidence="2">The sequence shown here is derived from an EMBL/GenBank/DDBJ whole genome shotgun (WGS) entry which is preliminary data.</text>
</comment>
<dbReference type="PANTHER" id="PTHR43283:SF3">
    <property type="entry name" value="BETA-LACTAMASE FAMILY PROTEIN (AFU_ORTHOLOGUE AFUA_5G07500)"/>
    <property type="match status" value="1"/>
</dbReference>
<keyword evidence="3" id="KW-1185">Reference proteome</keyword>
<dbReference type="InterPro" id="IPR001466">
    <property type="entry name" value="Beta-lactam-related"/>
</dbReference>